<dbReference type="AlphaFoldDB" id="A0A0A8Z9T6"/>
<proteinExistence type="predicted"/>
<sequence>MLGEKNSLFLSREVMTKEI</sequence>
<reference evidence="1" key="1">
    <citation type="submission" date="2014-09" db="EMBL/GenBank/DDBJ databases">
        <authorList>
            <person name="Magalhaes I.L.F."/>
            <person name="Oliveira U."/>
            <person name="Santos F.R."/>
            <person name="Vidigal T.H.D.A."/>
            <person name="Brescovit A.D."/>
            <person name="Santos A.J."/>
        </authorList>
    </citation>
    <scope>NUCLEOTIDE SEQUENCE</scope>
    <source>
        <tissue evidence="1">Shoot tissue taken approximately 20 cm above the soil surface</tissue>
    </source>
</reference>
<organism evidence="1">
    <name type="scientific">Arundo donax</name>
    <name type="common">Giant reed</name>
    <name type="synonym">Donax arundinaceus</name>
    <dbReference type="NCBI Taxonomy" id="35708"/>
    <lineage>
        <taxon>Eukaryota</taxon>
        <taxon>Viridiplantae</taxon>
        <taxon>Streptophyta</taxon>
        <taxon>Embryophyta</taxon>
        <taxon>Tracheophyta</taxon>
        <taxon>Spermatophyta</taxon>
        <taxon>Magnoliopsida</taxon>
        <taxon>Liliopsida</taxon>
        <taxon>Poales</taxon>
        <taxon>Poaceae</taxon>
        <taxon>PACMAD clade</taxon>
        <taxon>Arundinoideae</taxon>
        <taxon>Arundineae</taxon>
        <taxon>Arundo</taxon>
    </lineage>
</organism>
<reference evidence="1" key="2">
    <citation type="journal article" date="2015" name="Data Brief">
        <title>Shoot transcriptome of the giant reed, Arundo donax.</title>
        <authorList>
            <person name="Barrero R.A."/>
            <person name="Guerrero F.D."/>
            <person name="Moolhuijzen P."/>
            <person name="Goolsby J.A."/>
            <person name="Tidwell J."/>
            <person name="Bellgard S.E."/>
            <person name="Bellgard M.I."/>
        </authorList>
    </citation>
    <scope>NUCLEOTIDE SEQUENCE</scope>
    <source>
        <tissue evidence="1">Shoot tissue taken approximately 20 cm above the soil surface</tissue>
    </source>
</reference>
<name>A0A0A8Z9T6_ARUDO</name>
<protein>
    <submittedName>
        <fullName evidence="1">Uncharacterized protein</fullName>
    </submittedName>
</protein>
<evidence type="ECO:0000313" key="1">
    <source>
        <dbReference type="EMBL" id="JAD36154.1"/>
    </source>
</evidence>
<accession>A0A0A8Z9T6</accession>
<dbReference type="EMBL" id="GBRH01261741">
    <property type="protein sequence ID" value="JAD36154.1"/>
    <property type="molecule type" value="Transcribed_RNA"/>
</dbReference>